<dbReference type="SMART" id="SM00839">
    <property type="entry name" value="ELFV_dehydrog"/>
    <property type="match status" value="1"/>
</dbReference>
<dbReference type="GO" id="GO:0004352">
    <property type="term" value="F:glutamate dehydrogenase (NAD+) activity"/>
    <property type="evidence" value="ECO:0007669"/>
    <property type="project" value="TreeGrafter"/>
</dbReference>
<dbReference type="InterPro" id="IPR046346">
    <property type="entry name" value="Aminoacid_DH-like_N_sf"/>
</dbReference>
<dbReference type="Gene3D" id="3.40.50.720">
    <property type="entry name" value="NAD(P)-binding Rossmann-like Domain"/>
    <property type="match status" value="1"/>
</dbReference>
<accession>A0A813H7R1</accession>
<dbReference type="GO" id="GO:0005739">
    <property type="term" value="C:mitochondrion"/>
    <property type="evidence" value="ECO:0007669"/>
    <property type="project" value="TreeGrafter"/>
</dbReference>
<dbReference type="InterPro" id="IPR006096">
    <property type="entry name" value="Glu/Leu/Phe/Val/Trp_DH_C"/>
</dbReference>
<evidence type="ECO:0000259" key="6">
    <source>
        <dbReference type="SMART" id="SM00839"/>
    </source>
</evidence>
<dbReference type="SMART" id="SM00248">
    <property type="entry name" value="ANK"/>
    <property type="match status" value="3"/>
</dbReference>
<dbReference type="EMBL" id="CAJNNW010000997">
    <property type="protein sequence ID" value="CAE8633684.1"/>
    <property type="molecule type" value="Genomic_DNA"/>
</dbReference>
<dbReference type="PANTHER" id="PTHR11606">
    <property type="entry name" value="GLUTAMATE DEHYDROGENASE"/>
    <property type="match status" value="1"/>
</dbReference>
<dbReference type="Proteomes" id="UP000626109">
    <property type="component" value="Unassembled WGS sequence"/>
</dbReference>
<organism evidence="7 8">
    <name type="scientific">Polarella glacialis</name>
    <name type="common">Dinoflagellate</name>
    <dbReference type="NCBI Taxonomy" id="89957"/>
    <lineage>
        <taxon>Eukaryota</taxon>
        <taxon>Sar</taxon>
        <taxon>Alveolata</taxon>
        <taxon>Dinophyceae</taxon>
        <taxon>Suessiales</taxon>
        <taxon>Suessiaceae</taxon>
        <taxon>Polarella</taxon>
    </lineage>
</organism>
<evidence type="ECO:0000256" key="5">
    <source>
        <dbReference type="SAM" id="Phobius"/>
    </source>
</evidence>
<name>A0A813H7R1_POLGL</name>
<keyword evidence="3" id="KW-0520">NAD</keyword>
<dbReference type="SUPFAM" id="SSF48403">
    <property type="entry name" value="Ankyrin repeat"/>
    <property type="match status" value="1"/>
</dbReference>
<dbReference type="SUPFAM" id="SSF53223">
    <property type="entry name" value="Aminoacid dehydrogenase-like, N-terminal domain"/>
    <property type="match status" value="1"/>
</dbReference>
<dbReference type="PROSITE" id="PS50297">
    <property type="entry name" value="ANK_REP_REGION"/>
    <property type="match status" value="1"/>
</dbReference>
<dbReference type="PROSITE" id="PS50088">
    <property type="entry name" value="ANK_REPEAT"/>
    <property type="match status" value="1"/>
</dbReference>
<feature type="repeat" description="ANK" evidence="4">
    <location>
        <begin position="265"/>
        <end position="287"/>
    </location>
</feature>
<dbReference type="InterPro" id="IPR002110">
    <property type="entry name" value="Ankyrin_rpt"/>
</dbReference>
<feature type="transmembrane region" description="Helical" evidence="5">
    <location>
        <begin position="17"/>
        <end position="36"/>
    </location>
</feature>
<dbReference type="InterPro" id="IPR056365">
    <property type="entry name" value="NAD-GDH_2nd"/>
</dbReference>
<evidence type="ECO:0000313" key="8">
    <source>
        <dbReference type="Proteomes" id="UP000626109"/>
    </source>
</evidence>
<proteinExistence type="inferred from homology"/>
<protein>
    <recommendedName>
        <fullName evidence="6">Glutamate/phenylalanine/leucine/valine/L-tryptophan dehydrogenase C-terminal domain-containing protein</fullName>
    </recommendedName>
</protein>
<comment type="caution">
    <text evidence="7">The sequence shown here is derived from an EMBL/GenBank/DDBJ whole genome shotgun (WGS) entry which is preliminary data.</text>
</comment>
<keyword evidence="5" id="KW-0812">Transmembrane</keyword>
<dbReference type="Pfam" id="PF23147">
    <property type="entry name" value="GDH2_N"/>
    <property type="match status" value="1"/>
</dbReference>
<dbReference type="PANTHER" id="PTHR11606:SF24">
    <property type="entry name" value="NAD-SPECIFIC GLUTAMATE DEHYDROGENASE"/>
    <property type="match status" value="1"/>
</dbReference>
<keyword evidence="5" id="KW-1133">Transmembrane helix</keyword>
<reference evidence="7" key="1">
    <citation type="submission" date="2021-02" db="EMBL/GenBank/DDBJ databases">
        <authorList>
            <person name="Dougan E. K."/>
            <person name="Rhodes N."/>
            <person name="Thang M."/>
            <person name="Chan C."/>
        </authorList>
    </citation>
    <scope>NUCLEOTIDE SEQUENCE</scope>
</reference>
<dbReference type="InterPro" id="IPR036770">
    <property type="entry name" value="Ankyrin_rpt-contain_sf"/>
</dbReference>
<dbReference type="Pfam" id="PF12796">
    <property type="entry name" value="Ank_2"/>
    <property type="match status" value="1"/>
</dbReference>
<keyword evidence="5" id="KW-0472">Membrane</keyword>
<dbReference type="Pfam" id="PF00208">
    <property type="entry name" value="ELFV_dehydrog"/>
    <property type="match status" value="1"/>
</dbReference>
<evidence type="ECO:0000256" key="4">
    <source>
        <dbReference type="PROSITE-ProRule" id="PRU00023"/>
    </source>
</evidence>
<comment type="similarity">
    <text evidence="1">Belongs to the Glu/Leu/Phe/Val dehydrogenases family.</text>
</comment>
<evidence type="ECO:0000256" key="1">
    <source>
        <dbReference type="ARBA" id="ARBA00006382"/>
    </source>
</evidence>
<gene>
    <name evidence="7" type="ORF">PGLA2088_LOCUS1303</name>
</gene>
<dbReference type="InterPro" id="IPR036291">
    <property type="entry name" value="NAD(P)-bd_dom_sf"/>
</dbReference>
<evidence type="ECO:0000313" key="7">
    <source>
        <dbReference type="EMBL" id="CAE8633684.1"/>
    </source>
</evidence>
<sequence>MIRPTARRRQRRHQHRALAAVVGGLVVGWCGLWGLLISDAQHEELFILAGRPGSGEASALASASASGVQLQRGRIAAAAEVKTTKLKKGEVYRGQVNPKLRALLGATEYRQMVDLLARVESKGLLAPFLQKAEDYWGDINLFNLAMQDRPLPQTGFTYGRKCNADVVTMRQTWVAVIAREIHCEEQEGGSRAIMKTLKKEWSRSAVSGSDHSFAAWELPPLCSKASLPPAALTGLVCEAASKSDIEGVRALLSAGASINAGTAYDQRTALHLAAAAGNLTMCKFLMEECRAALQRDRFGLLPIHDAVQNGHNEVRRYLQSKRLELDSSQPGIRIRAGSMENMVNKNSSTGDLVSTEFLADLTSTVFELVVKEGVFSYTAVHSEVQHFFIGLSFHTVYFTHFTAMQIAKHVHCLIAAKHVARATDDIGGLEFDLKTEHSAFFLCTICSPDNPNCSQKRTEDKVADYLTLCMNEKHNVALTFMSSEGPAFPGGKEHLAIYNIDKGHFDVTRVSEGETSIEILASARFLKTKSSVAKEQYQVVMEDVVACRQSVVRIVPGSVYPGPHPGGFVLIFATAETVGRHYLREICQAMRFVGLVPRRFYLENFVNGVLTYSLFFPYAQESEMQQLKSTIMYSTHLRSNPGGSELVYNSVMQSTISYQCGLYLLSAVKFVFTFFPKEQYAREYTSVHKVLDQNESAQRKLESLYKLCIKDLLSTDRIYQLVHRHINLAKRFYEDFRQIATGEVKPHFNAELGTAIDTACSDPQDRQILRMFLIFNESMLMTNFFKAETPGAFAFRLNPAIVLRDRPTSLYPEVPYAIYLVNGRDFMGFHTRFREVARGGIRLIQSRDSATYARNFATLFDEGYNLAFTQQNKNKDIPEGGAKGVILPDASWPNSAGGNSLAGNSSQSPAATKSCFIRYLNALIDCMLPEPGGIYTGHMEGKAEMLFFGPDENTAGFMDLGAELAHVRGYPYWKALTTGKSTALGGIPHDTYGMTTASVHTYVTELLRELGEDESEITKFQTGGPDGDLGSNEILVSKDKTIGIVDGSGVLYDPAGLNRTELTRLATRRVMVRDFSRSFLGPGGFLVTIDETDVTLPDGSQWLTGAELRDNFHLTDFAAADLFVPCGGRPNAVTTDNVRKLFTADGKPKFRMVVEGANLFLSDGARRVLETAGVHLFKDACTNKGGVTSSSLEVFAALALPVEQHSALMCYDPKHGGSPPAFYTEYVQQILDIIIENAQQEFRAVWTANQKDGVSKVEATKLISGKITRMQDSIMDTFQKMSESERDHLVRKVLALAVPPAMIKNLGVDGIVKNVPESYITALVSAWIASRFVYKNGINTSEVSFFFFLKSLLSHEGGGQANGVA</sequence>
<evidence type="ECO:0000256" key="3">
    <source>
        <dbReference type="ARBA" id="ARBA00023027"/>
    </source>
</evidence>
<keyword evidence="4" id="KW-0040">ANK repeat</keyword>
<keyword evidence="2" id="KW-0560">Oxidoreductase</keyword>
<dbReference type="SUPFAM" id="SSF51735">
    <property type="entry name" value="NAD(P)-binding Rossmann-fold domains"/>
    <property type="match status" value="1"/>
</dbReference>
<dbReference type="InterPro" id="IPR055480">
    <property type="entry name" value="NAD-GDH_N"/>
</dbReference>
<dbReference type="GO" id="GO:0006538">
    <property type="term" value="P:L-glutamate catabolic process"/>
    <property type="evidence" value="ECO:0007669"/>
    <property type="project" value="TreeGrafter"/>
</dbReference>
<dbReference type="Pfam" id="PF23152">
    <property type="entry name" value="GDH_2nd"/>
    <property type="match status" value="1"/>
</dbReference>
<feature type="domain" description="Glutamate/phenylalanine/leucine/valine/L-tryptophan dehydrogenase C-terminal" evidence="6">
    <location>
        <begin position="986"/>
        <end position="1253"/>
    </location>
</feature>
<evidence type="ECO:0000256" key="2">
    <source>
        <dbReference type="ARBA" id="ARBA00023002"/>
    </source>
</evidence>
<dbReference type="Gene3D" id="1.25.40.20">
    <property type="entry name" value="Ankyrin repeat-containing domain"/>
    <property type="match status" value="1"/>
</dbReference>